<keyword evidence="2" id="KW-1185">Reference proteome</keyword>
<evidence type="ECO:0000313" key="1">
    <source>
        <dbReference type="EMBL" id="KAF2175394.1"/>
    </source>
</evidence>
<dbReference type="Proteomes" id="UP000800200">
    <property type="component" value="Unassembled WGS sequence"/>
</dbReference>
<name>A0A6A6D7C9_9PEZI</name>
<protein>
    <submittedName>
        <fullName evidence="1">Uncharacterized protein</fullName>
    </submittedName>
</protein>
<proteinExistence type="predicted"/>
<gene>
    <name evidence="1" type="ORF">K469DRAFT_68669</name>
</gene>
<organism evidence="1 2">
    <name type="scientific">Zopfia rhizophila CBS 207.26</name>
    <dbReference type="NCBI Taxonomy" id="1314779"/>
    <lineage>
        <taxon>Eukaryota</taxon>
        <taxon>Fungi</taxon>
        <taxon>Dikarya</taxon>
        <taxon>Ascomycota</taxon>
        <taxon>Pezizomycotina</taxon>
        <taxon>Dothideomycetes</taxon>
        <taxon>Dothideomycetes incertae sedis</taxon>
        <taxon>Zopfiaceae</taxon>
        <taxon>Zopfia</taxon>
    </lineage>
</organism>
<dbReference type="AlphaFoldDB" id="A0A6A6D7C9"/>
<accession>A0A6A6D7C9</accession>
<dbReference type="EMBL" id="ML994735">
    <property type="protein sequence ID" value="KAF2175394.1"/>
    <property type="molecule type" value="Genomic_DNA"/>
</dbReference>
<evidence type="ECO:0000313" key="2">
    <source>
        <dbReference type="Proteomes" id="UP000800200"/>
    </source>
</evidence>
<sequence length="163" mass="18881">MCEINHYIYQCKHVHRYFICEFPPRRRCTTRQNVFHHLWEQFLVCPDCASGAYLLAWGQDHKVIDNPKMIFGDDGYLEEDGPHGIVEEDVIQEKNEAEEDDEIHETVPTWIPNPFFVTANDKEEIKSINACYSGLRICPTVGSSLKLSELLKDLEAHTNNSEI</sequence>
<reference evidence="1" key="1">
    <citation type="journal article" date="2020" name="Stud. Mycol.">
        <title>101 Dothideomycetes genomes: a test case for predicting lifestyles and emergence of pathogens.</title>
        <authorList>
            <person name="Haridas S."/>
            <person name="Albert R."/>
            <person name="Binder M."/>
            <person name="Bloem J."/>
            <person name="Labutti K."/>
            <person name="Salamov A."/>
            <person name="Andreopoulos B."/>
            <person name="Baker S."/>
            <person name="Barry K."/>
            <person name="Bills G."/>
            <person name="Bluhm B."/>
            <person name="Cannon C."/>
            <person name="Castanera R."/>
            <person name="Culley D."/>
            <person name="Daum C."/>
            <person name="Ezra D."/>
            <person name="Gonzalez J."/>
            <person name="Henrissat B."/>
            <person name="Kuo A."/>
            <person name="Liang C."/>
            <person name="Lipzen A."/>
            <person name="Lutzoni F."/>
            <person name="Magnuson J."/>
            <person name="Mondo S."/>
            <person name="Nolan M."/>
            <person name="Ohm R."/>
            <person name="Pangilinan J."/>
            <person name="Park H.-J."/>
            <person name="Ramirez L."/>
            <person name="Alfaro M."/>
            <person name="Sun H."/>
            <person name="Tritt A."/>
            <person name="Yoshinaga Y."/>
            <person name="Zwiers L.-H."/>
            <person name="Turgeon B."/>
            <person name="Goodwin S."/>
            <person name="Spatafora J."/>
            <person name="Crous P."/>
            <person name="Grigoriev I."/>
        </authorList>
    </citation>
    <scope>NUCLEOTIDE SEQUENCE</scope>
    <source>
        <strain evidence="1">CBS 207.26</strain>
    </source>
</reference>